<comment type="caution">
    <text evidence="6">The sequence shown here is derived from an EMBL/GenBank/DDBJ whole genome shotgun (WGS) entry which is preliminary data.</text>
</comment>
<evidence type="ECO:0000259" key="5">
    <source>
        <dbReference type="Pfam" id="PF01494"/>
    </source>
</evidence>
<dbReference type="AlphaFoldDB" id="A0A9N9GD25"/>
<evidence type="ECO:0000256" key="2">
    <source>
        <dbReference type="ARBA" id="ARBA00022827"/>
    </source>
</evidence>
<dbReference type="GO" id="GO:0071949">
    <property type="term" value="F:FAD binding"/>
    <property type="evidence" value="ECO:0007669"/>
    <property type="project" value="InterPro"/>
</dbReference>
<keyword evidence="7" id="KW-1185">Reference proteome</keyword>
<keyword evidence="3" id="KW-0560">Oxidoreductase</keyword>
<evidence type="ECO:0000256" key="3">
    <source>
        <dbReference type="ARBA" id="ARBA00023002"/>
    </source>
</evidence>
<gene>
    <name evidence="6" type="ORF">ALEPTO_LOCUS8173</name>
</gene>
<protein>
    <submittedName>
        <fullName evidence="6">9485_t:CDS:1</fullName>
    </submittedName>
</protein>
<dbReference type="InterPro" id="IPR036188">
    <property type="entry name" value="FAD/NAD-bd_sf"/>
</dbReference>
<dbReference type="InterPro" id="IPR002938">
    <property type="entry name" value="FAD-bd"/>
</dbReference>
<keyword evidence="1" id="KW-0285">Flavoprotein</keyword>
<keyword evidence="2" id="KW-0274">FAD</keyword>
<dbReference type="Pfam" id="PF01494">
    <property type="entry name" value="FAD_binding_3"/>
    <property type="match status" value="2"/>
</dbReference>
<dbReference type="PANTHER" id="PTHR47178">
    <property type="entry name" value="MONOOXYGENASE, FAD-BINDING"/>
    <property type="match status" value="1"/>
</dbReference>
<dbReference type="EMBL" id="CAJVPS010004285">
    <property type="protein sequence ID" value="CAG8601674.1"/>
    <property type="molecule type" value="Genomic_DNA"/>
</dbReference>
<reference evidence="6" key="1">
    <citation type="submission" date="2021-06" db="EMBL/GenBank/DDBJ databases">
        <authorList>
            <person name="Kallberg Y."/>
            <person name="Tangrot J."/>
            <person name="Rosling A."/>
        </authorList>
    </citation>
    <scope>NUCLEOTIDE SEQUENCE</scope>
    <source>
        <strain evidence="6">FL130A</strain>
    </source>
</reference>
<keyword evidence="4" id="KW-0503">Monooxygenase</keyword>
<evidence type="ECO:0000313" key="7">
    <source>
        <dbReference type="Proteomes" id="UP000789508"/>
    </source>
</evidence>
<feature type="non-terminal residue" evidence="6">
    <location>
        <position position="1"/>
    </location>
</feature>
<dbReference type="PANTHER" id="PTHR47178:SF6">
    <property type="entry name" value="FAD-BINDING DOMAIN-CONTAINING PROTEIN"/>
    <property type="match status" value="1"/>
</dbReference>
<proteinExistence type="predicted"/>
<feature type="domain" description="FAD-binding" evidence="5">
    <location>
        <begin position="118"/>
        <end position="190"/>
    </location>
</feature>
<evidence type="ECO:0000313" key="6">
    <source>
        <dbReference type="EMBL" id="CAG8601674.1"/>
    </source>
</evidence>
<sequence>GLTLAQAIKKHHPEKFKVVVYERDKGPRSRWQGYHVIFHQKTSRHLISAIPQNILSRINQITVNAAPRGKFSYCFIDEHSRIVAEHESEQAENIEKLANLPPNSTLFLSRDRLRETLLEGIEIYWEKKCCGYEETDDGVWALFDDGSKIFGDYLVGCDGIHSQVKKQRFPSIKTVDYKISLLISNVAVSERTINRILKISRGHLLSTCFGFKGSTNVIFFDLMPIWVKSDPEPRYRMTLQHISSPQDFDVFSPAKSPKELVDLITSQIEKQPSSELRSILLELWSLIPTEPDPNYPFQYIPLSRRTVMDFDSKTLPKEWETTKITLLGDAIHSMTGHLGLGLNNAIIDANVLANALSHFDDEGWENCVMKYEKEMRERTYPDIVASRFAAVRAHLIHDDYFSMYKRNVKLRWKALMSKL</sequence>
<organism evidence="6 7">
    <name type="scientific">Ambispora leptoticha</name>
    <dbReference type="NCBI Taxonomy" id="144679"/>
    <lineage>
        <taxon>Eukaryota</taxon>
        <taxon>Fungi</taxon>
        <taxon>Fungi incertae sedis</taxon>
        <taxon>Mucoromycota</taxon>
        <taxon>Glomeromycotina</taxon>
        <taxon>Glomeromycetes</taxon>
        <taxon>Archaeosporales</taxon>
        <taxon>Ambisporaceae</taxon>
        <taxon>Ambispora</taxon>
    </lineage>
</organism>
<dbReference type="Proteomes" id="UP000789508">
    <property type="component" value="Unassembled WGS sequence"/>
</dbReference>
<evidence type="ECO:0000256" key="4">
    <source>
        <dbReference type="ARBA" id="ARBA00023033"/>
    </source>
</evidence>
<dbReference type="SUPFAM" id="SSF51905">
    <property type="entry name" value="FAD/NAD(P)-binding domain"/>
    <property type="match status" value="1"/>
</dbReference>
<name>A0A9N9GD25_9GLOM</name>
<dbReference type="Gene3D" id="3.50.50.60">
    <property type="entry name" value="FAD/NAD(P)-binding domain"/>
    <property type="match status" value="1"/>
</dbReference>
<feature type="domain" description="FAD-binding" evidence="5">
    <location>
        <begin position="316"/>
        <end position="377"/>
    </location>
</feature>
<evidence type="ECO:0000256" key="1">
    <source>
        <dbReference type="ARBA" id="ARBA00022630"/>
    </source>
</evidence>
<accession>A0A9N9GD25</accession>
<dbReference type="OrthoDB" id="655030at2759"/>
<dbReference type="GO" id="GO:0004497">
    <property type="term" value="F:monooxygenase activity"/>
    <property type="evidence" value="ECO:0007669"/>
    <property type="project" value="UniProtKB-KW"/>
</dbReference>